<evidence type="ECO:0000256" key="3">
    <source>
        <dbReference type="ARBA" id="ARBA00022448"/>
    </source>
</evidence>
<feature type="region of interest" description="Disordered" evidence="10">
    <location>
        <begin position="279"/>
        <end position="371"/>
    </location>
</feature>
<evidence type="ECO:0000256" key="10">
    <source>
        <dbReference type="SAM" id="MobiDB-lite"/>
    </source>
</evidence>
<evidence type="ECO:0000256" key="9">
    <source>
        <dbReference type="SAM" id="Coils"/>
    </source>
</evidence>
<feature type="region of interest" description="Disordered" evidence="10">
    <location>
        <begin position="214"/>
        <end position="255"/>
    </location>
</feature>
<evidence type="ECO:0000256" key="1">
    <source>
        <dbReference type="ARBA" id="ARBA00004481"/>
    </source>
</evidence>
<dbReference type="GO" id="GO:0015031">
    <property type="term" value="P:protein transport"/>
    <property type="evidence" value="ECO:0007669"/>
    <property type="project" value="UniProtKB-KW"/>
</dbReference>
<dbReference type="InterPro" id="IPR036871">
    <property type="entry name" value="PX_dom_sf"/>
</dbReference>
<accession>A0ABD3HK06</accession>
<dbReference type="Proteomes" id="UP001633002">
    <property type="component" value="Unassembled WGS sequence"/>
</dbReference>
<feature type="compositionally biased region" description="Basic and acidic residues" evidence="10">
    <location>
        <begin position="315"/>
        <end position="329"/>
    </location>
</feature>
<dbReference type="InterPro" id="IPR001683">
    <property type="entry name" value="PX_dom"/>
</dbReference>
<evidence type="ECO:0000256" key="6">
    <source>
        <dbReference type="ARBA" id="ARBA00023054"/>
    </source>
</evidence>
<feature type="compositionally biased region" description="Polar residues" evidence="10">
    <location>
        <begin position="334"/>
        <end position="347"/>
    </location>
</feature>
<keyword evidence="5" id="KW-0653">Protein transport</keyword>
<comment type="caution">
    <text evidence="12">The sequence shown here is derived from an EMBL/GenBank/DDBJ whole genome shotgun (WGS) entry which is preliminary data.</text>
</comment>
<evidence type="ECO:0000313" key="12">
    <source>
        <dbReference type="EMBL" id="KAL3691953.1"/>
    </source>
</evidence>
<dbReference type="SMART" id="SM00312">
    <property type="entry name" value="PX"/>
    <property type="match status" value="1"/>
</dbReference>
<dbReference type="Gene3D" id="3.30.1520.10">
    <property type="entry name" value="Phox-like domain"/>
    <property type="match status" value="1"/>
</dbReference>
<dbReference type="Pfam" id="PF00787">
    <property type="entry name" value="PX"/>
    <property type="match status" value="1"/>
</dbReference>
<evidence type="ECO:0000256" key="8">
    <source>
        <dbReference type="ARBA" id="ARBA00055681"/>
    </source>
</evidence>
<feature type="coiled-coil region" evidence="9">
    <location>
        <begin position="421"/>
        <end position="603"/>
    </location>
</feature>
<gene>
    <name evidence="12" type="ORF">R1sor_005604</name>
</gene>
<evidence type="ECO:0000256" key="2">
    <source>
        <dbReference type="ARBA" id="ARBA00004514"/>
    </source>
</evidence>
<dbReference type="PROSITE" id="PS50195">
    <property type="entry name" value="PX"/>
    <property type="match status" value="1"/>
</dbReference>
<feature type="domain" description="PX" evidence="11">
    <location>
        <begin position="52"/>
        <end position="171"/>
    </location>
</feature>
<evidence type="ECO:0000256" key="4">
    <source>
        <dbReference type="ARBA" id="ARBA00022490"/>
    </source>
</evidence>
<proteinExistence type="predicted"/>
<name>A0ABD3HK06_9MARC</name>
<dbReference type="SUPFAM" id="SSF64268">
    <property type="entry name" value="PX domain"/>
    <property type="match status" value="1"/>
</dbReference>
<feature type="compositionally biased region" description="Basic residues" evidence="10">
    <location>
        <begin position="1"/>
        <end position="11"/>
    </location>
</feature>
<keyword evidence="13" id="KW-1185">Reference proteome</keyword>
<dbReference type="PANTHER" id="PTHR46856:SF1">
    <property type="entry name" value="PX DOMAIN-CONTAINING PROTEIN EREL1-RELATED"/>
    <property type="match status" value="1"/>
</dbReference>
<keyword evidence="7" id="KW-0472">Membrane</keyword>
<dbReference type="PANTHER" id="PTHR46856">
    <property type="entry name" value="PX DOMAIN-CONTAINING PROTEIN EREL1-RELATED"/>
    <property type="match status" value="1"/>
</dbReference>
<dbReference type="GO" id="GO:0005829">
    <property type="term" value="C:cytosol"/>
    <property type="evidence" value="ECO:0007669"/>
    <property type="project" value="UniProtKB-SubCell"/>
</dbReference>
<evidence type="ECO:0000259" key="11">
    <source>
        <dbReference type="PROSITE" id="PS50195"/>
    </source>
</evidence>
<feature type="region of interest" description="Disordered" evidence="10">
    <location>
        <begin position="1"/>
        <end position="33"/>
    </location>
</feature>
<reference evidence="12 13" key="1">
    <citation type="submission" date="2024-09" db="EMBL/GenBank/DDBJ databases">
        <title>Chromosome-scale assembly of Riccia sorocarpa.</title>
        <authorList>
            <person name="Paukszto L."/>
        </authorList>
    </citation>
    <scope>NUCLEOTIDE SEQUENCE [LARGE SCALE GENOMIC DNA]</scope>
    <source>
        <strain evidence="12">LP-2024</strain>
        <tissue evidence="12">Aerial parts of the thallus</tissue>
    </source>
</reference>
<dbReference type="EMBL" id="JBJQOH010000003">
    <property type="protein sequence ID" value="KAL3691953.1"/>
    <property type="molecule type" value="Genomic_DNA"/>
</dbReference>
<keyword evidence="3" id="KW-0813">Transport</keyword>
<evidence type="ECO:0000313" key="13">
    <source>
        <dbReference type="Proteomes" id="UP001633002"/>
    </source>
</evidence>
<dbReference type="InterPro" id="IPR044588">
    <property type="entry name" value="EREX-like"/>
</dbReference>
<evidence type="ECO:0000256" key="7">
    <source>
        <dbReference type="ARBA" id="ARBA00023136"/>
    </source>
</evidence>
<organism evidence="12 13">
    <name type="scientific">Riccia sorocarpa</name>
    <dbReference type="NCBI Taxonomy" id="122646"/>
    <lineage>
        <taxon>Eukaryota</taxon>
        <taxon>Viridiplantae</taxon>
        <taxon>Streptophyta</taxon>
        <taxon>Embryophyta</taxon>
        <taxon>Marchantiophyta</taxon>
        <taxon>Marchantiopsida</taxon>
        <taxon>Marchantiidae</taxon>
        <taxon>Marchantiales</taxon>
        <taxon>Ricciaceae</taxon>
        <taxon>Riccia</taxon>
    </lineage>
</organism>
<evidence type="ECO:0000256" key="5">
    <source>
        <dbReference type="ARBA" id="ARBA00022927"/>
    </source>
</evidence>
<dbReference type="GO" id="GO:0010008">
    <property type="term" value="C:endosome membrane"/>
    <property type="evidence" value="ECO:0007669"/>
    <property type="project" value="UniProtKB-SubCell"/>
</dbReference>
<sequence length="770" mass="84663">MAGRSPPRHRHDGSSPLPLGMDASPAPQRWSGANTVWPHDPRSGWSYCVMIPSWVTLPQSKTPDGTASNPTVFYRVQVGVQSPQGISAARAILRRFSDFLKLFAALKRVFPRKKIPAAPPKNTLMRINSSQTLLQERRWALEDWFGRLLADIEISRSVPIASFLELEAAARFAVNSIADQQATGAVSVGVGDRQSSGPIAVGLVTHPSTASILPSPRSWTGGSSSVASGPFPSGFDDGSDSVYDTQEEVTPGKTSEGELEMEMEALGLAEERAIMDASEGASKPGLSERNNSVSSSGGDVGTTREQVGVLLGDLQRGDEGLRGPHEGMADHVNSGVSRGQLQASHSTSWHRRKASQESSISEIESVRGSQPSVALSVTEPVEGTLWGLGAMEESAIETEAMLKGVGVVLPSDQRGRVRRVLSVLQRRLTAAKSDMENLIARLNQETAVKEFLTTKVRDLEADLDNTRRKSREVLQQAVSLERDRVTSLQWELEESRQNIMNLEESSQSEKEARELLEKRLSMAEIARESAEKEAAELREKMLQVQKEKDMIEAQSRADKKVLVKEIKSLRGVQPELKREVEHAQQAKLELEKILDEERRKQETVRKSRAKFLHEVATLRQRLQECTVDYLAREEERSANKSSSAVTDALDLLSTSDNRIGLLLAEAQLLSQEDGDEGMSVTIQRRGGSSQTKADGQGVSDMKLKEHAESFESDHNVKKMLIDLIIDNAQLRKAMNHSLTQSALSSQKVDKEAVEGFPFRKGVLSKFLGTQ</sequence>
<keyword evidence="4" id="KW-0963">Cytoplasm</keyword>
<protein>
    <recommendedName>
        <fullName evidence="11">PX domain-containing protein</fullName>
    </recommendedName>
</protein>
<comment type="subcellular location">
    <subcellularLocation>
        <location evidence="2">Cytoplasm</location>
        <location evidence="2">Cytosol</location>
    </subcellularLocation>
    <subcellularLocation>
        <location evidence="1">Endosome membrane</location>
        <topology evidence="1">Peripheral membrane protein</topology>
    </subcellularLocation>
</comment>
<feature type="compositionally biased region" description="Polar residues" evidence="10">
    <location>
        <begin position="214"/>
        <end position="227"/>
    </location>
</feature>
<dbReference type="AlphaFoldDB" id="A0ABD3HK06"/>
<comment type="function">
    <text evidence="8">Acts as an effector of RABF2A and RABF2B. Involved in vacuolar transport of storage proteins. Regulates membrane trafficking to protein storage vacuoles (PSVs). Binds specifically to phosphatidylinositol 3-monophosphate (PtdIns3P).</text>
</comment>
<dbReference type="FunFam" id="3.30.1520.10:FF:000060">
    <property type="entry name" value="Phox (PX) domain-containing protein"/>
    <property type="match status" value="1"/>
</dbReference>
<keyword evidence="6 9" id="KW-0175">Coiled coil</keyword>